<protein>
    <recommendedName>
        <fullName evidence="3">WbqC family protein</fullName>
    </recommendedName>
</protein>
<gene>
    <name evidence="1" type="ORF">ABID16_004315</name>
</gene>
<name>A0ABV2J5F9_9HYPH</name>
<keyword evidence="2" id="KW-1185">Reference proteome</keyword>
<evidence type="ECO:0000313" key="1">
    <source>
        <dbReference type="EMBL" id="MET3615968.1"/>
    </source>
</evidence>
<dbReference type="InterPro" id="IPR014985">
    <property type="entry name" value="WbqC"/>
</dbReference>
<organism evidence="1 2">
    <name type="scientific">Rhizobium aquaticum</name>
    <dbReference type="NCBI Taxonomy" id="1549636"/>
    <lineage>
        <taxon>Bacteria</taxon>
        <taxon>Pseudomonadati</taxon>
        <taxon>Pseudomonadota</taxon>
        <taxon>Alphaproteobacteria</taxon>
        <taxon>Hyphomicrobiales</taxon>
        <taxon>Rhizobiaceae</taxon>
        <taxon>Rhizobium/Agrobacterium group</taxon>
        <taxon>Rhizobium</taxon>
    </lineage>
</organism>
<dbReference type="Pfam" id="PF08889">
    <property type="entry name" value="WbqC"/>
    <property type="match status" value="1"/>
</dbReference>
<dbReference type="RefSeq" id="WP_354558425.1">
    <property type="nucleotide sequence ID" value="NZ_JBEPMB010000010.1"/>
</dbReference>
<evidence type="ECO:0000313" key="2">
    <source>
        <dbReference type="Proteomes" id="UP001549047"/>
    </source>
</evidence>
<sequence length="242" mass="26610">MTTIVISQPMYFPWAGFLDLMRHADVLIWLDDVQFSKGSFTNRVQVKLPSGTHWMTVPLEGKGTGQKIADLSAAGDGWISSHRAMLGQSLAKYPFVQMALDVFDAVTEPALPLNETLIRSAELLLEALDVPLPPRLRASEMGVQDRSWQRVLDLVKAAGGTRYLSAAGGARYLRHDAFDDAGIAVVYADYAFTPWPQGHGSFTPFVTGLDLLASRGREGTRHLDARLVPWADYLPMKGIAPQ</sequence>
<evidence type="ECO:0008006" key="3">
    <source>
        <dbReference type="Google" id="ProtNLM"/>
    </source>
</evidence>
<dbReference type="Proteomes" id="UP001549047">
    <property type="component" value="Unassembled WGS sequence"/>
</dbReference>
<comment type="caution">
    <text evidence="1">The sequence shown here is derived from an EMBL/GenBank/DDBJ whole genome shotgun (WGS) entry which is preliminary data.</text>
</comment>
<accession>A0ABV2J5F9</accession>
<proteinExistence type="predicted"/>
<reference evidence="1 2" key="1">
    <citation type="submission" date="2024-06" db="EMBL/GenBank/DDBJ databases">
        <title>Genomic Encyclopedia of Type Strains, Phase IV (KMG-IV): sequencing the most valuable type-strain genomes for metagenomic binning, comparative biology and taxonomic classification.</title>
        <authorList>
            <person name="Goeker M."/>
        </authorList>
    </citation>
    <scope>NUCLEOTIDE SEQUENCE [LARGE SCALE GENOMIC DNA]</scope>
    <source>
        <strain evidence="1 2">DSM 29780</strain>
    </source>
</reference>
<dbReference type="EMBL" id="JBEPMB010000010">
    <property type="protein sequence ID" value="MET3615968.1"/>
    <property type="molecule type" value="Genomic_DNA"/>
</dbReference>